<dbReference type="RefSeq" id="WP_074799119.1">
    <property type="nucleotide sequence ID" value="NZ_FOTG01000003.1"/>
</dbReference>
<dbReference type="Proteomes" id="UP000182793">
    <property type="component" value="Unassembled WGS sequence"/>
</dbReference>
<sequence length="666" mass="72138">MTEYWSNNDRGYRLRLWIDQTGQSTAENYSNIRVRLALLNTTTTFAEYNCSAYVDLAGQRLNWSGRPSMLSYNQTIMLIDQTIRVNHDSDGKKVFGLMAHFNGSGGYSPGTLTVGSSTFRCTDIARASSINNMTGTLGSAMTININRKVSSFTHTVKYNFGALNGTIATGAGASVSWTPPLNLATAMPNKTSDWGNITVDTYNGSTKIGSATCRLTLNVPESMKPTFSGVTLSDTNTVVSNIITTANTFVEILSNVKVAFSGATGVQGSTITGYRAEMVGENQTVTSDGGVFGLVKKSGEVTIRSSVQDSRGRWSDTKDTTVEFLEYTGPTALFIAERSGSARNTLTVTRTARISPLTVGDKQLNQMTVTFKTRPMGGDTWTTNNGSASGVWTTQSELIASPANLAGTFSGTQSWEVMMTVSDLFTTASYSYPVSTDTVLESKTKDGIGIGKIREHGALDVAGEIYANNKPIQHHQLTNNDGRSPYNASGTVDLNTKTVNSFFSCNEPINGPTVGSGANEFYVSVYSESDNYLSQQAIQKNSGRMFTRTRHNGTWTNWIEYALKDELKNQINTGWQSAGYAGSYYKRSGDMLAIRFDFKGNGNTFVFAEVPSSVFSAPQSYMIEIAEWSASGADTGHVQVNAGAGQFNILASKNNQQYRGQILLMV</sequence>
<evidence type="ECO:0000313" key="2">
    <source>
        <dbReference type="Proteomes" id="UP000182793"/>
    </source>
</evidence>
<dbReference type="InterPro" id="IPR008577">
    <property type="entry name" value="DUF859"/>
</dbReference>
<keyword evidence="2" id="KW-1185">Reference proteome</keyword>
<dbReference type="CDD" id="cd19958">
    <property type="entry name" value="pyocin_knob"/>
    <property type="match status" value="1"/>
</dbReference>
<organism evidence="1 2">
    <name type="scientific">Streptococcus equinus JB1</name>
    <dbReference type="NCBI Taxonomy" id="1294274"/>
    <lineage>
        <taxon>Bacteria</taxon>
        <taxon>Bacillati</taxon>
        <taxon>Bacillota</taxon>
        <taxon>Bacilli</taxon>
        <taxon>Lactobacillales</taxon>
        <taxon>Streptococcaceae</taxon>
        <taxon>Streptococcus</taxon>
    </lineage>
</organism>
<gene>
    <name evidence="1" type="ORF">SAMN02910290_00729</name>
</gene>
<dbReference type="Pfam" id="PF05895">
    <property type="entry name" value="DUF859"/>
    <property type="match status" value="1"/>
</dbReference>
<dbReference type="EMBL" id="FOTG01000003">
    <property type="protein sequence ID" value="SFL16569.1"/>
    <property type="molecule type" value="Genomic_DNA"/>
</dbReference>
<evidence type="ECO:0008006" key="3">
    <source>
        <dbReference type="Google" id="ProtNLM"/>
    </source>
</evidence>
<reference evidence="1 2" key="1">
    <citation type="submission" date="2016-10" db="EMBL/GenBank/DDBJ databases">
        <authorList>
            <person name="Varghese N."/>
            <person name="Submissions S."/>
        </authorList>
    </citation>
    <scope>NUCLEOTIDE SEQUENCE [LARGE SCALE GENOMIC DNA]</scope>
    <source>
        <strain evidence="1 2">JB1</strain>
    </source>
</reference>
<proteinExistence type="predicted"/>
<protein>
    <recommendedName>
        <fullName evidence="3">Capsid and scaffold protein</fullName>
    </recommendedName>
</protein>
<name>A0A1I4FGH5_STREI</name>
<comment type="caution">
    <text evidence="1">The sequence shown here is derived from an EMBL/GenBank/DDBJ whole genome shotgun (WGS) entry which is preliminary data.</text>
</comment>
<accession>A0A1I4FGH5</accession>
<evidence type="ECO:0000313" key="1">
    <source>
        <dbReference type="EMBL" id="SFL16569.1"/>
    </source>
</evidence>